<evidence type="ECO:0000259" key="5">
    <source>
        <dbReference type="SMART" id="SM00507"/>
    </source>
</evidence>
<accession>A0A839QYP5</accession>
<organism evidence="6 7">
    <name type="scientific">Helcobacillus massiliensis</name>
    <dbReference type="NCBI Taxonomy" id="521392"/>
    <lineage>
        <taxon>Bacteria</taxon>
        <taxon>Bacillati</taxon>
        <taxon>Actinomycetota</taxon>
        <taxon>Actinomycetes</taxon>
        <taxon>Micrococcales</taxon>
        <taxon>Dermabacteraceae</taxon>
        <taxon>Helcobacillus</taxon>
    </lineage>
</organism>
<dbReference type="Proteomes" id="UP000568050">
    <property type="component" value="Unassembled WGS sequence"/>
</dbReference>
<dbReference type="SMART" id="SM00507">
    <property type="entry name" value="HNHc"/>
    <property type="match status" value="1"/>
</dbReference>
<evidence type="ECO:0000313" key="7">
    <source>
        <dbReference type="Proteomes" id="UP000568050"/>
    </source>
</evidence>
<reference evidence="6 7" key="1">
    <citation type="submission" date="2020-08" db="EMBL/GenBank/DDBJ databases">
        <title>Sequencing the genomes of 1000 actinobacteria strains.</title>
        <authorList>
            <person name="Klenk H.-P."/>
        </authorList>
    </citation>
    <scope>NUCLEOTIDE SEQUENCE [LARGE SCALE GENOMIC DNA]</scope>
    <source>
        <strain evidence="6 7">DSM 23040</strain>
    </source>
</reference>
<dbReference type="InterPro" id="IPR003615">
    <property type="entry name" value="HNH_nuc"/>
</dbReference>
<dbReference type="GO" id="GO:0016787">
    <property type="term" value="F:hydrolase activity"/>
    <property type="evidence" value="ECO:0007669"/>
    <property type="project" value="UniProtKB-KW"/>
</dbReference>
<keyword evidence="1" id="KW-0540">Nuclease</keyword>
<evidence type="ECO:0000256" key="1">
    <source>
        <dbReference type="ARBA" id="ARBA00022722"/>
    </source>
</evidence>
<feature type="domain" description="HNH nuclease" evidence="5">
    <location>
        <begin position="53"/>
        <end position="106"/>
    </location>
</feature>
<gene>
    <name evidence="6" type="ORF">FHX50_002215</name>
</gene>
<name>A0A839QYP5_9MICO</name>
<sequence length="126" mass="14755">MPIKPKRPCSHPGCPELTGTRFCPAHAKEEDARYRNYQRDPKINHRYDHRWRKIRTAYVEAHPLCEDCLARGRYTPVAEVHHVIPLDHGGTHDESNLRSLCKPCHSRQSALDGDRWRQAPRVYSYD</sequence>
<evidence type="ECO:0000313" key="6">
    <source>
        <dbReference type="EMBL" id="MBB3023909.1"/>
    </source>
</evidence>
<dbReference type="RefSeq" id="WP_183377215.1">
    <property type="nucleotide sequence ID" value="NZ_CBCSFZ010000009.1"/>
</dbReference>
<evidence type="ECO:0000256" key="4">
    <source>
        <dbReference type="ARBA" id="ARBA00040194"/>
    </source>
</evidence>
<dbReference type="PANTHER" id="PTHR41286:SF1">
    <property type="entry name" value="HNH NUCLEASE YAJD-RELATED"/>
    <property type="match status" value="1"/>
</dbReference>
<proteinExistence type="inferred from homology"/>
<dbReference type="AlphaFoldDB" id="A0A839QYP5"/>
<evidence type="ECO:0000256" key="3">
    <source>
        <dbReference type="ARBA" id="ARBA00038412"/>
    </source>
</evidence>
<dbReference type="Pfam" id="PF01844">
    <property type="entry name" value="HNH"/>
    <property type="match status" value="1"/>
</dbReference>
<dbReference type="CDD" id="cd00085">
    <property type="entry name" value="HNHc"/>
    <property type="match status" value="1"/>
</dbReference>
<dbReference type="GO" id="GO:0004519">
    <property type="term" value="F:endonuclease activity"/>
    <property type="evidence" value="ECO:0007669"/>
    <property type="project" value="InterPro"/>
</dbReference>
<evidence type="ECO:0000256" key="2">
    <source>
        <dbReference type="ARBA" id="ARBA00022801"/>
    </source>
</evidence>
<dbReference type="Gene3D" id="1.10.30.50">
    <property type="match status" value="1"/>
</dbReference>
<dbReference type="GO" id="GO:0003676">
    <property type="term" value="F:nucleic acid binding"/>
    <property type="evidence" value="ECO:0007669"/>
    <property type="project" value="InterPro"/>
</dbReference>
<keyword evidence="2 6" id="KW-0378">Hydrolase</keyword>
<protein>
    <recommendedName>
        <fullName evidence="4">Putative HNH nuclease YajD</fullName>
    </recommendedName>
</protein>
<comment type="similarity">
    <text evidence="3">Belongs to the HNH nuclease family.</text>
</comment>
<comment type="caution">
    <text evidence="6">The sequence shown here is derived from an EMBL/GenBank/DDBJ whole genome shotgun (WGS) entry which is preliminary data.</text>
</comment>
<dbReference type="EMBL" id="JACHWP010000016">
    <property type="protein sequence ID" value="MBB3023909.1"/>
    <property type="molecule type" value="Genomic_DNA"/>
</dbReference>
<keyword evidence="7" id="KW-1185">Reference proteome</keyword>
<dbReference type="GO" id="GO:0005829">
    <property type="term" value="C:cytosol"/>
    <property type="evidence" value="ECO:0007669"/>
    <property type="project" value="TreeGrafter"/>
</dbReference>
<dbReference type="GO" id="GO:0008270">
    <property type="term" value="F:zinc ion binding"/>
    <property type="evidence" value="ECO:0007669"/>
    <property type="project" value="InterPro"/>
</dbReference>
<dbReference type="InterPro" id="IPR002711">
    <property type="entry name" value="HNH"/>
</dbReference>
<dbReference type="PANTHER" id="PTHR41286">
    <property type="entry name" value="HNH NUCLEASE YAJD-RELATED"/>
    <property type="match status" value="1"/>
</dbReference>